<reference evidence="1" key="1">
    <citation type="submission" date="2019-04" db="EMBL/GenBank/DDBJ databases">
        <title>Genome assembly of Zosterops borbonicus 15179.</title>
        <authorList>
            <person name="Leroy T."/>
            <person name="Anselmetti Y."/>
            <person name="Tilak M.-K."/>
            <person name="Nabholz B."/>
        </authorList>
    </citation>
    <scope>NUCLEOTIDE SEQUENCE</scope>
    <source>
        <strain evidence="1">HGM_15179</strain>
        <tissue evidence="1">Muscle</tissue>
    </source>
</reference>
<accession>A0A8K1GCL3</accession>
<protein>
    <submittedName>
        <fullName evidence="1">Uncharacterized protein</fullName>
    </submittedName>
</protein>
<proteinExistence type="predicted"/>
<name>A0A8K1GCL3_9PASS</name>
<dbReference type="EMBL" id="SWJQ01000344">
    <property type="protein sequence ID" value="TRZ15942.1"/>
    <property type="molecule type" value="Genomic_DNA"/>
</dbReference>
<keyword evidence="2" id="KW-1185">Reference proteome</keyword>
<evidence type="ECO:0000313" key="1">
    <source>
        <dbReference type="EMBL" id="TRZ15942.1"/>
    </source>
</evidence>
<dbReference type="Proteomes" id="UP000796761">
    <property type="component" value="Unassembled WGS sequence"/>
</dbReference>
<sequence>MDLSNPDCAVILEEPKILLSWLQCKFSIVCGDTVVPDSRLELGLQDLALSACWARGLAVCSGSLANSLGDKKE</sequence>
<dbReference type="AlphaFoldDB" id="A0A8K1GCL3"/>
<gene>
    <name evidence="1" type="ORF">HGM15179_011178</name>
</gene>
<evidence type="ECO:0000313" key="2">
    <source>
        <dbReference type="Proteomes" id="UP000796761"/>
    </source>
</evidence>
<comment type="caution">
    <text evidence="1">The sequence shown here is derived from an EMBL/GenBank/DDBJ whole genome shotgun (WGS) entry which is preliminary data.</text>
</comment>
<organism evidence="1 2">
    <name type="scientific">Zosterops borbonicus</name>
    <dbReference type="NCBI Taxonomy" id="364589"/>
    <lineage>
        <taxon>Eukaryota</taxon>
        <taxon>Metazoa</taxon>
        <taxon>Chordata</taxon>
        <taxon>Craniata</taxon>
        <taxon>Vertebrata</taxon>
        <taxon>Euteleostomi</taxon>
        <taxon>Archelosauria</taxon>
        <taxon>Archosauria</taxon>
        <taxon>Dinosauria</taxon>
        <taxon>Saurischia</taxon>
        <taxon>Theropoda</taxon>
        <taxon>Coelurosauria</taxon>
        <taxon>Aves</taxon>
        <taxon>Neognathae</taxon>
        <taxon>Neoaves</taxon>
        <taxon>Telluraves</taxon>
        <taxon>Australaves</taxon>
        <taxon>Passeriformes</taxon>
        <taxon>Sylvioidea</taxon>
        <taxon>Zosteropidae</taxon>
        <taxon>Zosterops</taxon>
    </lineage>
</organism>